<dbReference type="HOGENOM" id="CLU_3081603_0_0_4"/>
<organism evidence="1 2">
    <name type="scientific">Massilia timonae CCUG 45783</name>
    <dbReference type="NCBI Taxonomy" id="883126"/>
    <lineage>
        <taxon>Bacteria</taxon>
        <taxon>Pseudomonadati</taxon>
        <taxon>Pseudomonadota</taxon>
        <taxon>Betaproteobacteria</taxon>
        <taxon>Burkholderiales</taxon>
        <taxon>Oxalobacteraceae</taxon>
        <taxon>Telluria group</taxon>
        <taxon>Massilia</taxon>
    </lineage>
</organism>
<dbReference type="AlphaFoldDB" id="K9DIN5"/>
<sequence length="52" mass="5682">MVYQFSIAACISLQPLLTNIPGLEWHGPGCAVLKGFKVRPFVDVVPIDVILD</sequence>
<proteinExistence type="predicted"/>
<accession>K9DIN5</accession>
<evidence type="ECO:0000313" key="2">
    <source>
        <dbReference type="Proteomes" id="UP000009874"/>
    </source>
</evidence>
<gene>
    <name evidence="1" type="ORF">HMPREF9710_00791</name>
</gene>
<dbReference type="Proteomes" id="UP000009874">
    <property type="component" value="Unassembled WGS sequence"/>
</dbReference>
<evidence type="ECO:0000313" key="1">
    <source>
        <dbReference type="EMBL" id="EKU84148.1"/>
    </source>
</evidence>
<dbReference type="EMBL" id="AGZI01000008">
    <property type="protein sequence ID" value="EKU84148.1"/>
    <property type="molecule type" value="Genomic_DNA"/>
</dbReference>
<reference evidence="1 2" key="1">
    <citation type="submission" date="2012-09" db="EMBL/GenBank/DDBJ databases">
        <title>The Genome Sequence of Massilia timonae CCUG 45783.</title>
        <authorList>
            <consortium name="The Broad Institute Genome Sequencing Platform"/>
            <person name="Earl A."/>
            <person name="Ward D."/>
            <person name="Feldgarden M."/>
            <person name="Gevers D."/>
            <person name="Huys G."/>
            <person name="Walker B."/>
            <person name="Young S.K."/>
            <person name="Zeng Q."/>
            <person name="Gargeya S."/>
            <person name="Fitzgerald M."/>
            <person name="Haas B."/>
            <person name="Abouelleil A."/>
            <person name="Alvarado L."/>
            <person name="Arachchi H.M."/>
            <person name="Berlin A.M."/>
            <person name="Chapman S.B."/>
            <person name="Goldberg J."/>
            <person name="Griggs A."/>
            <person name="Gujja S."/>
            <person name="Hansen M."/>
            <person name="Howarth C."/>
            <person name="Imamovic A."/>
            <person name="Larimer J."/>
            <person name="McCowen C."/>
            <person name="Montmayeur A."/>
            <person name="Murphy C."/>
            <person name="Neiman D."/>
            <person name="Pearson M."/>
            <person name="Priest M."/>
            <person name="Roberts A."/>
            <person name="Saif S."/>
            <person name="Shea T."/>
            <person name="Sisk P."/>
            <person name="Sykes S."/>
            <person name="Wortman J."/>
            <person name="Nusbaum C."/>
            <person name="Birren B."/>
        </authorList>
    </citation>
    <scope>NUCLEOTIDE SEQUENCE [LARGE SCALE GENOMIC DNA]</scope>
    <source>
        <strain evidence="1 2">CCUG 45783</strain>
    </source>
</reference>
<keyword evidence="2" id="KW-1185">Reference proteome</keyword>
<protein>
    <submittedName>
        <fullName evidence="1">Uncharacterized protein</fullName>
    </submittedName>
</protein>
<name>K9DIN5_9BURK</name>
<comment type="caution">
    <text evidence="1">The sequence shown here is derived from an EMBL/GenBank/DDBJ whole genome shotgun (WGS) entry which is preliminary data.</text>
</comment>